<dbReference type="Pfam" id="PF00300">
    <property type="entry name" value="His_Phos_1"/>
    <property type="match status" value="1"/>
</dbReference>
<feature type="binding site" evidence="6">
    <location>
        <position position="87"/>
    </location>
    <ligand>
        <name>substrate</name>
    </ligand>
</feature>
<evidence type="ECO:0000313" key="7">
    <source>
        <dbReference type="EMBL" id="KKR14818.1"/>
    </source>
</evidence>
<reference evidence="7 8" key="1">
    <citation type="journal article" date="2015" name="Nature">
        <title>rRNA introns, odd ribosomes, and small enigmatic genomes across a large radiation of phyla.</title>
        <authorList>
            <person name="Brown C.T."/>
            <person name="Hug L.A."/>
            <person name="Thomas B.C."/>
            <person name="Sharon I."/>
            <person name="Castelle C.J."/>
            <person name="Singh A."/>
            <person name="Wilkins M.J."/>
            <person name="Williams K.H."/>
            <person name="Banfield J.F."/>
        </authorList>
    </citation>
    <scope>NUCLEOTIDE SEQUENCE [LARGE SCALE GENOMIC DNA]</scope>
</reference>
<gene>
    <name evidence="7" type="ORF">UT42_C0017G0011</name>
</gene>
<evidence type="ECO:0000256" key="4">
    <source>
        <dbReference type="ARBA" id="ARBA00023235"/>
    </source>
</evidence>
<dbReference type="InterPro" id="IPR029033">
    <property type="entry name" value="His_PPase_superfam"/>
</dbReference>
<sequence length="192" mass="22497">MAKLFLLRHIKSKWNEENRFAGWTDGPLARNEIYKAKEIAEKIFQFLDKGKMKDWGHFTDISTDDIPVFVTESLNEKYYGDLQGENKESIIEKYGKEKVRLWRRSYKIAPPGGESLADVYKRTNLFYCKYIEKDLKLGKNVLIVASHNSLRSIVKYVEKISDEAVIDLEIPYGGLIEYEFDDNLVMKNKREL</sequence>
<feature type="active site" description="Tele-phosphohistidine intermediate" evidence="5">
    <location>
        <position position="9"/>
    </location>
</feature>
<dbReference type="PATRIC" id="fig|1618634.3.peg.236"/>
<dbReference type="Gene3D" id="3.40.50.1240">
    <property type="entry name" value="Phosphoglycerate mutase-like"/>
    <property type="match status" value="2"/>
</dbReference>
<proteinExistence type="inferred from homology"/>
<keyword evidence="4" id="KW-0413">Isomerase</keyword>
<dbReference type="EC" id="5.4.2.11" evidence="2"/>
<feature type="binding site" evidence="6">
    <location>
        <begin position="76"/>
        <end position="79"/>
    </location>
    <ligand>
        <name>substrate</name>
    </ligand>
</feature>
<evidence type="ECO:0000256" key="3">
    <source>
        <dbReference type="ARBA" id="ARBA00023152"/>
    </source>
</evidence>
<dbReference type="CDD" id="cd07067">
    <property type="entry name" value="HP_PGM_like"/>
    <property type="match status" value="1"/>
</dbReference>
<protein>
    <recommendedName>
        <fullName evidence="2">phosphoglycerate mutase (2,3-diphosphoglycerate-dependent)</fullName>
        <ecNumber evidence="2">5.4.2.11</ecNumber>
    </recommendedName>
</protein>
<dbReference type="InterPro" id="IPR013078">
    <property type="entry name" value="His_Pase_superF_clade-1"/>
</dbReference>
<dbReference type="Proteomes" id="UP000034048">
    <property type="component" value="Unassembled WGS sequence"/>
</dbReference>
<dbReference type="InterPro" id="IPR005952">
    <property type="entry name" value="Phosphogly_mut1"/>
</dbReference>
<evidence type="ECO:0000256" key="5">
    <source>
        <dbReference type="PIRSR" id="PIRSR613078-1"/>
    </source>
</evidence>
<dbReference type="SUPFAM" id="SSF53254">
    <property type="entry name" value="Phosphoglycerate mutase-like"/>
    <property type="match status" value="1"/>
</dbReference>
<dbReference type="PANTHER" id="PTHR11931">
    <property type="entry name" value="PHOSPHOGLYCERATE MUTASE"/>
    <property type="match status" value="1"/>
</dbReference>
<dbReference type="GO" id="GO:0006096">
    <property type="term" value="P:glycolytic process"/>
    <property type="evidence" value="ECO:0007669"/>
    <property type="project" value="UniProtKB-KW"/>
</dbReference>
<organism evidence="7 8">
    <name type="scientific">Candidatus Falkowbacteria bacterium GW2011_GWA2_39_24</name>
    <dbReference type="NCBI Taxonomy" id="1618634"/>
    <lineage>
        <taxon>Bacteria</taxon>
        <taxon>Candidatus Falkowiibacteriota</taxon>
    </lineage>
</organism>
<feature type="binding site" evidence="6">
    <location>
        <begin position="103"/>
        <end position="104"/>
    </location>
    <ligand>
        <name>substrate</name>
    </ligand>
</feature>
<comment type="caution">
    <text evidence="7">The sequence shown here is derived from an EMBL/GenBank/DDBJ whole genome shotgun (WGS) entry which is preliminary data.</text>
</comment>
<dbReference type="GO" id="GO:0004619">
    <property type="term" value="F:phosphoglycerate mutase activity"/>
    <property type="evidence" value="ECO:0007669"/>
    <property type="project" value="UniProtKB-EC"/>
</dbReference>
<keyword evidence="3" id="KW-0324">Glycolysis</keyword>
<dbReference type="AlphaFoldDB" id="A0A0G0NH38"/>
<accession>A0A0G0NH38</accession>
<dbReference type="EMBL" id="LBWS01000017">
    <property type="protein sequence ID" value="KKR14818.1"/>
    <property type="molecule type" value="Genomic_DNA"/>
</dbReference>
<evidence type="ECO:0000256" key="1">
    <source>
        <dbReference type="ARBA" id="ARBA00006717"/>
    </source>
</evidence>
<evidence type="ECO:0000256" key="2">
    <source>
        <dbReference type="ARBA" id="ARBA00012028"/>
    </source>
</evidence>
<feature type="binding site" evidence="6">
    <location>
        <begin position="8"/>
        <end position="15"/>
    </location>
    <ligand>
        <name>substrate</name>
    </ligand>
</feature>
<comment type="similarity">
    <text evidence="1">Belongs to the phosphoglycerate mutase family. BPG-dependent PGAM subfamily.</text>
</comment>
<feature type="active site" description="Proton donor/acceptor" evidence="5">
    <location>
        <position position="76"/>
    </location>
</feature>
<evidence type="ECO:0000313" key="8">
    <source>
        <dbReference type="Proteomes" id="UP000034048"/>
    </source>
</evidence>
<name>A0A0G0NH38_9BACT</name>
<evidence type="ECO:0000256" key="6">
    <source>
        <dbReference type="PIRSR" id="PIRSR613078-2"/>
    </source>
</evidence>